<evidence type="ECO:0000313" key="1">
    <source>
        <dbReference type="Ensembl" id="ENSCSAVP00000006005.1"/>
    </source>
</evidence>
<dbReference type="GeneTree" id="ENSGT00940000164832"/>
<sequence length="62" mass="7044">MLAKPVFRSVMLVGSCTAWSMEFNLMGKCRVTRLVCDRITTTPSTLSLARPVLENMYQGRYL</sequence>
<dbReference type="Proteomes" id="UP000007875">
    <property type="component" value="Unassembled WGS sequence"/>
</dbReference>
<dbReference type="HOGENOM" id="CLU_2903487_0_0_1"/>
<reference evidence="2" key="1">
    <citation type="submission" date="2003-08" db="EMBL/GenBank/DDBJ databases">
        <authorList>
            <person name="Birren B."/>
            <person name="Nusbaum C."/>
            <person name="Abebe A."/>
            <person name="Abouelleil A."/>
            <person name="Adekoya E."/>
            <person name="Ait-zahra M."/>
            <person name="Allen N."/>
            <person name="Allen T."/>
            <person name="An P."/>
            <person name="Anderson M."/>
            <person name="Anderson S."/>
            <person name="Arachchi H."/>
            <person name="Armbruster J."/>
            <person name="Bachantsang P."/>
            <person name="Baldwin J."/>
            <person name="Barry A."/>
            <person name="Bayul T."/>
            <person name="Blitshsteyn B."/>
            <person name="Bloom T."/>
            <person name="Blye J."/>
            <person name="Boguslavskiy L."/>
            <person name="Borowsky M."/>
            <person name="Boukhgalter B."/>
            <person name="Brunache A."/>
            <person name="Butler J."/>
            <person name="Calixte N."/>
            <person name="Calvo S."/>
            <person name="Camarata J."/>
            <person name="Campo K."/>
            <person name="Chang J."/>
            <person name="Cheshatsang Y."/>
            <person name="Citroen M."/>
            <person name="Collymore A."/>
            <person name="Considine T."/>
            <person name="Cook A."/>
            <person name="Cooke P."/>
            <person name="Corum B."/>
            <person name="Cuomo C."/>
            <person name="David R."/>
            <person name="Dawoe T."/>
            <person name="Degray S."/>
            <person name="Dodge S."/>
            <person name="Dooley K."/>
            <person name="Dorje P."/>
            <person name="Dorjee K."/>
            <person name="Dorris L."/>
            <person name="Duffey N."/>
            <person name="Dupes A."/>
            <person name="Elkins T."/>
            <person name="Engels R."/>
            <person name="Erickson J."/>
            <person name="Farina A."/>
            <person name="Faro S."/>
            <person name="Ferreira P."/>
            <person name="Fischer H."/>
            <person name="Fitzgerald M."/>
            <person name="Foley K."/>
            <person name="Gage D."/>
            <person name="Galagan J."/>
            <person name="Gearin G."/>
            <person name="Gnerre S."/>
            <person name="Gnirke A."/>
            <person name="Goyette A."/>
            <person name="Graham J."/>
            <person name="Grandbois E."/>
            <person name="Gyaltsen K."/>
            <person name="Hafez N."/>
            <person name="Hagopian D."/>
            <person name="Hagos B."/>
            <person name="Hall J."/>
            <person name="Hatcher B."/>
            <person name="Heller A."/>
            <person name="Higgins H."/>
            <person name="Honan T."/>
            <person name="Horn A."/>
            <person name="Houde N."/>
            <person name="Hughes L."/>
            <person name="Hulme W."/>
            <person name="Husby E."/>
            <person name="Iliev I."/>
            <person name="Jaffe D."/>
            <person name="Jones C."/>
            <person name="Kamal M."/>
            <person name="Kamat A."/>
            <person name="Kamvysselis M."/>
            <person name="Karlsson E."/>
            <person name="Kells C."/>
            <person name="Kieu A."/>
            <person name="Kisner P."/>
            <person name="Kodira C."/>
            <person name="Kulbokas E."/>
            <person name="Labutti K."/>
            <person name="Lama D."/>
            <person name="Landers T."/>
            <person name="Leger J."/>
            <person name="Levine S."/>
            <person name="Lewis D."/>
            <person name="Lewis T."/>
            <person name="Lindblad-toh K."/>
            <person name="Liu X."/>
            <person name="Lokyitsang T."/>
            <person name="Lokyitsang Y."/>
            <person name="Lucien O."/>
            <person name="Lui A."/>
            <person name="Ma L.J."/>
            <person name="Mabbitt R."/>
            <person name="Macdonald J."/>
            <person name="Maclean C."/>
            <person name="Major J."/>
            <person name="Manning J."/>
            <person name="Marabella R."/>
            <person name="Maru K."/>
            <person name="Matthews C."/>
            <person name="Mauceli E."/>
            <person name="Mccarthy M."/>
            <person name="Mcdonough S."/>
            <person name="Mcghee T."/>
            <person name="Meldrim J."/>
            <person name="Meneus L."/>
            <person name="Mesirov J."/>
            <person name="Mihalev A."/>
            <person name="Mihova T."/>
            <person name="Mikkelsen T."/>
            <person name="Mlenga V."/>
            <person name="Moru K."/>
            <person name="Mozes J."/>
            <person name="Mulrain L."/>
            <person name="Munson G."/>
            <person name="Naylor J."/>
            <person name="Newes C."/>
            <person name="Nguyen C."/>
            <person name="Nguyen N."/>
            <person name="Nguyen T."/>
            <person name="Nicol R."/>
            <person name="Nielsen C."/>
            <person name="Nizzari M."/>
            <person name="Norbu C."/>
            <person name="Norbu N."/>
            <person name="O'donnell P."/>
            <person name="Okoawo O."/>
            <person name="O'leary S."/>
            <person name="Omotosho B."/>
            <person name="O'neill K."/>
            <person name="Osman S."/>
            <person name="Parker S."/>
            <person name="Perrin D."/>
            <person name="Phunkhang P."/>
            <person name="Piqani B."/>
            <person name="Purcell S."/>
            <person name="Rachupka T."/>
            <person name="Ramasamy U."/>
            <person name="Rameau R."/>
            <person name="Ray V."/>
            <person name="Raymond C."/>
            <person name="Retta R."/>
            <person name="Richardson S."/>
            <person name="Rise C."/>
            <person name="Rodriguez J."/>
            <person name="Rogers J."/>
            <person name="Rogov P."/>
            <person name="Rutman M."/>
            <person name="Schupbach R."/>
            <person name="Seaman C."/>
            <person name="Settipalli S."/>
            <person name="Sharpe T."/>
            <person name="Sheridan J."/>
            <person name="Sherpa N."/>
            <person name="Shi J."/>
            <person name="Smirnov S."/>
            <person name="Smith C."/>
            <person name="Sougnez C."/>
            <person name="Spencer B."/>
            <person name="Stalker J."/>
            <person name="Stange-thomann N."/>
            <person name="Stavropoulos S."/>
            <person name="Stetson K."/>
            <person name="Stone C."/>
            <person name="Stone S."/>
            <person name="Stubbs M."/>
            <person name="Talamas J."/>
            <person name="Tchuinga P."/>
            <person name="Tenzing P."/>
            <person name="Tesfaye S."/>
            <person name="Theodore J."/>
            <person name="Thoulutsang Y."/>
            <person name="Topham K."/>
            <person name="Towey S."/>
            <person name="Tsamla T."/>
            <person name="Tsomo N."/>
            <person name="Vallee D."/>
            <person name="Vassiliev H."/>
            <person name="Venkataraman V."/>
            <person name="Vinson J."/>
            <person name="Vo A."/>
            <person name="Wade C."/>
            <person name="Wang S."/>
            <person name="Wangchuk T."/>
            <person name="Wangdi T."/>
            <person name="Whittaker C."/>
            <person name="Wilkinson J."/>
            <person name="Wu Y."/>
            <person name="Wyman D."/>
            <person name="Yadav S."/>
            <person name="Yang S."/>
            <person name="Yang X."/>
            <person name="Yeager S."/>
            <person name="Yee E."/>
            <person name="Young G."/>
            <person name="Zainoun J."/>
            <person name="Zembeck L."/>
            <person name="Zimmer A."/>
            <person name="Zody M."/>
            <person name="Lander E."/>
        </authorList>
    </citation>
    <scope>NUCLEOTIDE SEQUENCE [LARGE SCALE GENOMIC DNA]</scope>
</reference>
<name>H2YL03_CIOSA</name>
<proteinExistence type="predicted"/>
<reference evidence="1" key="3">
    <citation type="submission" date="2025-09" db="UniProtKB">
        <authorList>
            <consortium name="Ensembl"/>
        </authorList>
    </citation>
    <scope>IDENTIFICATION</scope>
</reference>
<dbReference type="Ensembl" id="ENSCSAVT00000006081.1">
    <property type="protein sequence ID" value="ENSCSAVP00000006005.1"/>
    <property type="gene ID" value="ENSCSAVG00000003581.1"/>
</dbReference>
<accession>H2YL03</accession>
<evidence type="ECO:0000313" key="2">
    <source>
        <dbReference type="Proteomes" id="UP000007875"/>
    </source>
</evidence>
<organism evidence="1 2">
    <name type="scientific">Ciona savignyi</name>
    <name type="common">Pacific transparent sea squirt</name>
    <dbReference type="NCBI Taxonomy" id="51511"/>
    <lineage>
        <taxon>Eukaryota</taxon>
        <taxon>Metazoa</taxon>
        <taxon>Chordata</taxon>
        <taxon>Tunicata</taxon>
        <taxon>Ascidiacea</taxon>
        <taxon>Phlebobranchia</taxon>
        <taxon>Cionidae</taxon>
        <taxon>Ciona</taxon>
    </lineage>
</organism>
<keyword evidence="2" id="KW-1185">Reference proteome</keyword>
<dbReference type="AlphaFoldDB" id="H2YL03"/>
<reference evidence="1" key="2">
    <citation type="submission" date="2025-08" db="UniProtKB">
        <authorList>
            <consortium name="Ensembl"/>
        </authorList>
    </citation>
    <scope>IDENTIFICATION</scope>
</reference>
<protein>
    <submittedName>
        <fullName evidence="1">Uncharacterized protein</fullName>
    </submittedName>
</protein>